<gene>
    <name evidence="10" type="primary">putA</name>
    <name evidence="10" type="ORF">GRI43_09395</name>
</gene>
<evidence type="ECO:0000259" key="8">
    <source>
        <dbReference type="Pfam" id="PF01619"/>
    </source>
</evidence>
<dbReference type="AlphaFoldDB" id="A0A6I4V0Y6"/>
<evidence type="ECO:0000259" key="7">
    <source>
        <dbReference type="Pfam" id="PF00171"/>
    </source>
</evidence>
<reference evidence="10 11" key="1">
    <citation type="submission" date="2019-12" db="EMBL/GenBank/DDBJ databases">
        <title>Genomic-based taxomic classification of the family Erythrobacteraceae.</title>
        <authorList>
            <person name="Xu L."/>
        </authorList>
    </citation>
    <scope>NUCLEOTIDE SEQUENCE [LARGE SCALE GENOMIC DNA]</scope>
    <source>
        <strain evidence="10 11">SW-109</strain>
    </source>
</reference>
<dbReference type="Pfam" id="PF01619">
    <property type="entry name" value="Pro_dh"/>
    <property type="match status" value="1"/>
</dbReference>
<dbReference type="CDD" id="cd07125">
    <property type="entry name" value="ALDH_PutA-P5CDH"/>
    <property type="match status" value="1"/>
</dbReference>
<dbReference type="Proteomes" id="UP000471435">
    <property type="component" value="Unassembled WGS sequence"/>
</dbReference>
<dbReference type="GO" id="GO:0010133">
    <property type="term" value="P:L-proline catabolic process to L-glutamate"/>
    <property type="evidence" value="ECO:0007669"/>
    <property type="project" value="UniProtKB-UniRule"/>
</dbReference>
<evidence type="ECO:0000313" key="11">
    <source>
        <dbReference type="Proteomes" id="UP000471435"/>
    </source>
</evidence>
<protein>
    <recommendedName>
        <fullName evidence="5">Bifunctional protein PutA</fullName>
    </recommendedName>
    <domain>
        <recommendedName>
            <fullName evidence="5">Proline dehydrogenase</fullName>
            <ecNumber evidence="5">1.5.5.2</ecNumber>
        </recommendedName>
        <alternativeName>
            <fullName evidence="5">Proline oxidase</fullName>
        </alternativeName>
    </domain>
    <domain>
        <recommendedName>
            <fullName evidence="5">Delta-1-pyrroline-5-carboxylate dehydrogenase</fullName>
            <shortName evidence="5">P5C dehydrogenase</shortName>
            <ecNumber evidence="5">1.2.1.88</ecNumber>
        </recommendedName>
        <alternativeName>
            <fullName evidence="5">L-glutamate gamma-semialdehyde dehydrogenase</fullName>
        </alternativeName>
    </domain>
</protein>
<dbReference type="EC" id="1.5.5.2" evidence="5"/>
<keyword evidence="5" id="KW-0274">FAD</keyword>
<proteinExistence type="inferred from homology"/>
<feature type="active site" evidence="6">
    <location>
        <position position="838"/>
    </location>
</feature>
<comment type="catalytic activity">
    <reaction evidence="5">
        <text>L-proline + a quinone = (S)-1-pyrroline-5-carboxylate + a quinol + H(+)</text>
        <dbReference type="Rhea" id="RHEA:23784"/>
        <dbReference type="ChEBI" id="CHEBI:15378"/>
        <dbReference type="ChEBI" id="CHEBI:17388"/>
        <dbReference type="ChEBI" id="CHEBI:24646"/>
        <dbReference type="ChEBI" id="CHEBI:60039"/>
        <dbReference type="ChEBI" id="CHEBI:132124"/>
        <dbReference type="EC" id="1.5.5.2"/>
    </reaction>
</comment>
<dbReference type="UniPathway" id="UPA00261">
    <property type="reaction ID" value="UER00373"/>
</dbReference>
<dbReference type="GO" id="GO:0003700">
    <property type="term" value="F:DNA-binding transcription factor activity"/>
    <property type="evidence" value="ECO:0007669"/>
    <property type="project" value="InterPro"/>
</dbReference>
<evidence type="ECO:0000313" key="10">
    <source>
        <dbReference type="EMBL" id="MXP47593.1"/>
    </source>
</evidence>
<keyword evidence="11" id="KW-1185">Reference proteome</keyword>
<dbReference type="PANTHER" id="PTHR42862">
    <property type="entry name" value="DELTA-1-PYRROLINE-5-CARBOXYLATE DEHYDROGENASE 1, ISOFORM A-RELATED"/>
    <property type="match status" value="1"/>
</dbReference>
<dbReference type="OrthoDB" id="9812625at2"/>
<dbReference type="InterPro" id="IPR016161">
    <property type="entry name" value="Ald_DH/histidinol_DH"/>
</dbReference>
<feature type="domain" description="Aldehyde dehydrogenase" evidence="7">
    <location>
        <begin position="577"/>
        <end position="1027"/>
    </location>
</feature>
<comment type="pathway">
    <text evidence="1 5">Amino-acid degradation; L-proline degradation into L-glutamate; L-glutamate from L-proline: step 2/2.</text>
</comment>
<keyword evidence="5" id="KW-0238">DNA-binding</keyword>
<dbReference type="PANTHER" id="PTHR42862:SF1">
    <property type="entry name" value="DELTA-1-PYRROLINE-5-CARBOXYLATE DEHYDROGENASE 2, ISOFORM A-RELATED"/>
    <property type="match status" value="1"/>
</dbReference>
<feature type="active site" evidence="6">
    <location>
        <position position="804"/>
    </location>
</feature>
<dbReference type="InterPro" id="IPR002872">
    <property type="entry name" value="Proline_DH_dom"/>
</dbReference>
<keyword evidence="2 5" id="KW-0560">Oxidoreductase</keyword>
<dbReference type="Gene3D" id="3.20.20.220">
    <property type="match status" value="1"/>
</dbReference>
<dbReference type="InterPro" id="IPR050485">
    <property type="entry name" value="Proline_metab_enzyme"/>
</dbReference>
<evidence type="ECO:0000256" key="1">
    <source>
        <dbReference type="ARBA" id="ARBA00004786"/>
    </source>
</evidence>
<evidence type="ECO:0000259" key="9">
    <source>
        <dbReference type="Pfam" id="PF14850"/>
    </source>
</evidence>
<dbReference type="Gene3D" id="3.40.309.10">
    <property type="entry name" value="Aldehyde Dehydrogenase, Chain A, domain 2"/>
    <property type="match status" value="1"/>
</dbReference>
<dbReference type="InterPro" id="IPR024082">
    <property type="entry name" value="PRODH_PutA_dom_II"/>
</dbReference>
<dbReference type="InterPro" id="IPR005933">
    <property type="entry name" value="PutA_C"/>
</dbReference>
<dbReference type="Pfam" id="PF00171">
    <property type="entry name" value="Aldedh"/>
    <property type="match status" value="1"/>
</dbReference>
<evidence type="ECO:0000256" key="5">
    <source>
        <dbReference type="PIRNR" id="PIRNR000197"/>
    </source>
</evidence>
<dbReference type="InterPro" id="IPR029041">
    <property type="entry name" value="FAD-linked_oxidoreductase-like"/>
</dbReference>
<dbReference type="SUPFAM" id="SSF81935">
    <property type="entry name" value="N-terminal domain of bifunctional PutA protein"/>
    <property type="match status" value="1"/>
</dbReference>
<dbReference type="GO" id="GO:0009898">
    <property type="term" value="C:cytoplasmic side of plasma membrane"/>
    <property type="evidence" value="ECO:0007669"/>
    <property type="project" value="TreeGrafter"/>
</dbReference>
<dbReference type="NCBIfam" id="NF008869">
    <property type="entry name" value="PRK11904.1"/>
    <property type="match status" value="1"/>
</dbReference>
<dbReference type="PROSITE" id="PS00070">
    <property type="entry name" value="ALDEHYDE_DEHYDR_CYS"/>
    <property type="match status" value="1"/>
</dbReference>
<evidence type="ECO:0000256" key="6">
    <source>
        <dbReference type="PIRSR" id="PIRSR000197-1"/>
    </source>
</evidence>
<dbReference type="SUPFAM" id="SSF53720">
    <property type="entry name" value="ALDH-like"/>
    <property type="match status" value="1"/>
</dbReference>
<dbReference type="GO" id="GO:0003842">
    <property type="term" value="F:L-glutamate gamma-semialdehyde dehydrogenase activity"/>
    <property type="evidence" value="ECO:0007669"/>
    <property type="project" value="UniProtKB-UniRule"/>
</dbReference>
<comment type="caution">
    <text evidence="10">The sequence shown here is derived from an EMBL/GenBank/DDBJ whole genome shotgun (WGS) entry which is preliminary data.</text>
</comment>
<dbReference type="InterPro" id="IPR016163">
    <property type="entry name" value="Ald_DH_C"/>
</dbReference>
<feature type="domain" description="Proline dehydrogenase" evidence="8">
    <location>
        <begin position="182"/>
        <end position="486"/>
    </location>
</feature>
<dbReference type="Gene3D" id="3.40.605.10">
    <property type="entry name" value="Aldehyde Dehydrogenase, Chain A, domain 1"/>
    <property type="match status" value="1"/>
</dbReference>
<comment type="cofactor">
    <cofactor evidence="5">
        <name>FAD</name>
        <dbReference type="ChEBI" id="CHEBI:57692"/>
    </cofactor>
</comment>
<name>A0A6I4V0Y6_9SPHN</name>
<dbReference type="EMBL" id="WTYP01000002">
    <property type="protein sequence ID" value="MXP47593.1"/>
    <property type="molecule type" value="Genomic_DNA"/>
</dbReference>
<sequence>MTKPAPLDRSNFRHAYRQEEDACVIERMKQAAPASKLHQQSADLAVQLIEGARRRKASGIDAFLHQFGLDTEEGIALMCLAEALLRVPDSATADMLIRDKIGDIDWGEHLGESSSTFVNAATFSLMLTGEVLERPEDHQKGMRTTLKRTVGRLGEPVIRKATLQAMRILGGQFVFGRTIKEALKRAAPERREGLTHSFDMLGEAAMTYADAERYRLAYENAIERLAGETDGRISTSPGISVKLSALYPKYFYTHGAEAKAALVPVLKDLAIKAREANMHFTIDAEEAERLELSMDIIETLAGDDDIFRKADGTSWGGFGMAVQAYQKRAAPLCDWIVKLARRHDRRLMVRLVKGAYWDTEIKVSQVGGYKDYPVFTRKVATDVSYLACAAKLLEAGDAIYPAFATHNAYTVGAIKALAGSTSHESEFEFQRLHGMGEDIYGELAKAEGNRRTPVRIYAPVGSHKDLLAYLVRRLLENGANSSFVNRMADAEIPAAELATDPVSDMAALDPKRNPAIPLPCDIFPDRINSAGVDITDPLVREPLMARLKQLESVHWHAQPTFCSDDPDFQAEIAPINKPHDLTSEVGTRRDSLPEEIDAAIAQASAIQPGWNALGGEKRAVLLEAAADLFEQHTDEFLSLCQREAGKSLMDAVLELREAVDFLRYYAGEARAMFSEPFILPGPTGEENRLSMAGRGVFATISPWNFPLAIFIGPAAAALAAGNTVVAKPAEQTPLIAALAVKLCHEAGIPDAVFQLLPGAGDVGELITSDPRLAGVAFTGSTETAKAINRSLAAREGPIATFIAETGGQNAMIVDSSALPEQVTRDVVASAFQSAGQRCSALRMLYLQDDIYDETLEMIIGAFEALEIGDPVRLATDVGPVIDPDAKAALERHIARRKKAGRKVWRRKLPKGTGAGCFVAPTIIELDSILDLKRENFGPVLHVARFKAEHLGDVVEEINTTGYGLTLGLHSRIEDTRRFVEARARVGNFYVNRNQIGAVVESQPFGGEGLSGTGPKAGGPHYVARFATERVVCIDTTAAGGNASLLAS</sequence>
<keyword evidence="5" id="KW-0804">Transcription</keyword>
<keyword evidence="5" id="KW-0678">Repressor</keyword>
<dbReference type="EC" id="1.2.1.88" evidence="5"/>
<dbReference type="FunFam" id="3.40.309.10:FF:000005">
    <property type="entry name" value="1-pyrroline-5-carboxylate dehydrogenase 1"/>
    <property type="match status" value="1"/>
</dbReference>
<keyword evidence="3 5" id="KW-0520">NAD</keyword>
<dbReference type="InterPro" id="IPR025703">
    <property type="entry name" value="Bifunct_PutA"/>
</dbReference>
<dbReference type="InterPro" id="IPR024089">
    <property type="entry name" value="PRODH_PutA_dom_I/II"/>
</dbReference>
<dbReference type="InterPro" id="IPR016162">
    <property type="entry name" value="Ald_DH_N"/>
</dbReference>
<evidence type="ECO:0000256" key="4">
    <source>
        <dbReference type="ARBA" id="ARBA00048142"/>
    </source>
</evidence>
<comment type="similarity">
    <text evidence="5">In the C-terminal section; belongs to the aldehyde dehydrogenase family.</text>
</comment>
<dbReference type="RefSeq" id="WP_160730873.1">
    <property type="nucleotide sequence ID" value="NZ_WTYP01000002.1"/>
</dbReference>
<dbReference type="InterPro" id="IPR015590">
    <property type="entry name" value="Aldehyde_DH_dom"/>
</dbReference>
<comment type="function">
    <text evidence="5">Oxidizes proline to glutamate for use as a carbon and nitrogen source.</text>
</comment>
<comment type="similarity">
    <text evidence="5">In the N-terminal section; belongs to the proline dehydrogenase family.</text>
</comment>
<keyword evidence="5" id="KW-0805">Transcription regulation</keyword>
<comment type="catalytic activity">
    <reaction evidence="4 5">
        <text>L-glutamate 5-semialdehyde + NAD(+) + H2O = L-glutamate + NADH + 2 H(+)</text>
        <dbReference type="Rhea" id="RHEA:30235"/>
        <dbReference type="ChEBI" id="CHEBI:15377"/>
        <dbReference type="ChEBI" id="CHEBI:15378"/>
        <dbReference type="ChEBI" id="CHEBI:29985"/>
        <dbReference type="ChEBI" id="CHEBI:57540"/>
        <dbReference type="ChEBI" id="CHEBI:57945"/>
        <dbReference type="ChEBI" id="CHEBI:58066"/>
        <dbReference type="EC" id="1.2.1.88"/>
    </reaction>
</comment>
<dbReference type="SUPFAM" id="SSF51730">
    <property type="entry name" value="FAD-linked oxidoreductase"/>
    <property type="match status" value="1"/>
</dbReference>
<keyword evidence="5" id="KW-0642">Proline metabolism</keyword>
<dbReference type="InterPro" id="IPR016160">
    <property type="entry name" value="Ald_DH_CS_CYS"/>
</dbReference>
<dbReference type="Gene3D" id="1.20.5.460">
    <property type="entry name" value="Single helix bin"/>
    <property type="match status" value="1"/>
</dbReference>
<dbReference type="NCBIfam" id="TIGR01238">
    <property type="entry name" value="D1pyr5carbox3"/>
    <property type="match status" value="1"/>
</dbReference>
<keyword evidence="5" id="KW-0285">Flavoprotein</keyword>
<accession>A0A6I4V0Y6</accession>
<evidence type="ECO:0000256" key="3">
    <source>
        <dbReference type="ARBA" id="ARBA00023027"/>
    </source>
</evidence>
<evidence type="ECO:0000256" key="2">
    <source>
        <dbReference type="ARBA" id="ARBA00023002"/>
    </source>
</evidence>
<dbReference type="GO" id="GO:0003677">
    <property type="term" value="F:DNA binding"/>
    <property type="evidence" value="ECO:0007669"/>
    <property type="project" value="UniProtKB-KW"/>
</dbReference>
<comment type="pathway">
    <text evidence="5">Amino-acid degradation; L-proline degradation into L-glutamate; L-glutamate from L-proline: step 1/2.</text>
</comment>
<organism evidence="10 11">
    <name type="scientific">Pontixanthobacter luteolus</name>
    <dbReference type="NCBI Taxonomy" id="295089"/>
    <lineage>
        <taxon>Bacteria</taxon>
        <taxon>Pseudomonadati</taxon>
        <taxon>Pseudomonadota</taxon>
        <taxon>Alphaproteobacteria</taxon>
        <taxon>Sphingomonadales</taxon>
        <taxon>Erythrobacteraceae</taxon>
        <taxon>Pontixanthobacter</taxon>
    </lineage>
</organism>
<dbReference type="GO" id="GO:0004657">
    <property type="term" value="F:proline dehydrogenase activity"/>
    <property type="evidence" value="ECO:0007669"/>
    <property type="project" value="UniProtKB-UniRule"/>
</dbReference>
<feature type="domain" description="Proline dehydrogenase PutA" evidence="9">
    <location>
        <begin position="60"/>
        <end position="173"/>
    </location>
</feature>
<dbReference type="Pfam" id="PF14850">
    <property type="entry name" value="Pro_dh-DNA_bdg"/>
    <property type="match status" value="1"/>
</dbReference>
<dbReference type="PIRSF" id="PIRSF000197">
    <property type="entry name" value="Bifunct_PutA"/>
    <property type="match status" value="1"/>
</dbReference>